<reference evidence="6" key="1">
    <citation type="journal article" date="2019" name="Gigascience">
        <title>De novo genome assembly of the endangered Acer yangbiense, a plant species with extremely small populations endemic to Yunnan Province, China.</title>
        <authorList>
            <person name="Yang J."/>
            <person name="Wariss H.M."/>
            <person name="Tao L."/>
            <person name="Zhang R."/>
            <person name="Yun Q."/>
            <person name="Hollingsworth P."/>
            <person name="Dao Z."/>
            <person name="Luo G."/>
            <person name="Guo H."/>
            <person name="Ma Y."/>
            <person name="Sun W."/>
        </authorList>
    </citation>
    <scope>NUCLEOTIDE SEQUENCE [LARGE SCALE GENOMIC DNA]</scope>
    <source>
        <strain evidence="6">cv. Malutang</strain>
    </source>
</reference>
<keyword evidence="1" id="KW-0677">Repeat</keyword>
<dbReference type="Proteomes" id="UP000323000">
    <property type="component" value="Chromosome 2"/>
</dbReference>
<evidence type="ECO:0000256" key="3">
    <source>
        <dbReference type="ARBA" id="ARBA00022821"/>
    </source>
</evidence>
<accession>A0A5C7II12</accession>
<dbReference type="CDD" id="cd14798">
    <property type="entry name" value="RX-CC_like"/>
    <property type="match status" value="1"/>
</dbReference>
<feature type="domain" description="Disease resistance N-terminal" evidence="4">
    <location>
        <begin position="6"/>
        <end position="95"/>
    </location>
</feature>
<organism evidence="5 6">
    <name type="scientific">Acer yangbiense</name>
    <dbReference type="NCBI Taxonomy" id="1000413"/>
    <lineage>
        <taxon>Eukaryota</taxon>
        <taxon>Viridiplantae</taxon>
        <taxon>Streptophyta</taxon>
        <taxon>Embryophyta</taxon>
        <taxon>Tracheophyta</taxon>
        <taxon>Spermatophyta</taxon>
        <taxon>Magnoliopsida</taxon>
        <taxon>eudicotyledons</taxon>
        <taxon>Gunneridae</taxon>
        <taxon>Pentapetalae</taxon>
        <taxon>rosids</taxon>
        <taxon>malvids</taxon>
        <taxon>Sapindales</taxon>
        <taxon>Sapindaceae</taxon>
        <taxon>Hippocastanoideae</taxon>
        <taxon>Acereae</taxon>
        <taxon>Acer</taxon>
    </lineage>
</organism>
<sequence>MADAIVSIVLEQLTSSIGQQIQQEVKLVWGASKEVKRLTNTFQAIKDVLVDADQRQLMETSVRRWLDRLKDVSYDVEDALDEWNTSKLKLQIQRAENALTLKKKGSLQLYKTGWYGKSRSTIGDDEFIFPHKRCPIFFCGALLLEEVPSDDLFPGLAATFAPASLARTTQSKTTPITMLNQNLISSCTNDNNYAPLLDGSDSPEITIHRDSWLLFLVDIHSNQLLISTVTENDD</sequence>
<evidence type="ECO:0000313" key="6">
    <source>
        <dbReference type="Proteomes" id="UP000323000"/>
    </source>
</evidence>
<dbReference type="AlphaFoldDB" id="A0A5C7II12"/>
<evidence type="ECO:0000313" key="5">
    <source>
        <dbReference type="EMBL" id="TXG68967.1"/>
    </source>
</evidence>
<dbReference type="OrthoDB" id="10470883at2759"/>
<evidence type="ECO:0000256" key="1">
    <source>
        <dbReference type="ARBA" id="ARBA00022737"/>
    </source>
</evidence>
<dbReference type="EMBL" id="VAHF01000002">
    <property type="protein sequence ID" value="TXG68967.1"/>
    <property type="molecule type" value="Genomic_DNA"/>
</dbReference>
<comment type="caution">
    <text evidence="5">The sequence shown here is derived from an EMBL/GenBank/DDBJ whole genome shotgun (WGS) entry which is preliminary data.</text>
</comment>
<name>A0A5C7II12_9ROSI</name>
<keyword evidence="2" id="KW-0547">Nucleotide-binding</keyword>
<keyword evidence="3" id="KW-0611">Plant defense</keyword>
<keyword evidence="6" id="KW-1185">Reference proteome</keyword>
<dbReference type="InterPro" id="IPR038005">
    <property type="entry name" value="RX-like_CC"/>
</dbReference>
<proteinExistence type="predicted"/>
<dbReference type="GO" id="GO:0006952">
    <property type="term" value="P:defense response"/>
    <property type="evidence" value="ECO:0007669"/>
    <property type="project" value="UniProtKB-KW"/>
</dbReference>
<dbReference type="InterPro" id="IPR041118">
    <property type="entry name" value="Rx_N"/>
</dbReference>
<dbReference type="Pfam" id="PF18052">
    <property type="entry name" value="Rx_N"/>
    <property type="match status" value="1"/>
</dbReference>
<gene>
    <name evidence="5" type="ORF">EZV62_003902</name>
</gene>
<dbReference type="Gene3D" id="1.20.5.4130">
    <property type="match status" value="1"/>
</dbReference>
<evidence type="ECO:0000259" key="4">
    <source>
        <dbReference type="Pfam" id="PF18052"/>
    </source>
</evidence>
<evidence type="ECO:0000256" key="2">
    <source>
        <dbReference type="ARBA" id="ARBA00022741"/>
    </source>
</evidence>
<dbReference type="GO" id="GO:0000166">
    <property type="term" value="F:nucleotide binding"/>
    <property type="evidence" value="ECO:0007669"/>
    <property type="project" value="UniProtKB-KW"/>
</dbReference>
<protein>
    <recommendedName>
        <fullName evidence="4">Disease resistance N-terminal domain-containing protein</fullName>
    </recommendedName>
</protein>